<reference evidence="2 3" key="1">
    <citation type="submission" date="2018-08" db="EMBL/GenBank/DDBJ databases">
        <title>Chitinophaga sp. K20C18050901, a novel bacterium isolated from forest soil.</title>
        <authorList>
            <person name="Wang C."/>
        </authorList>
    </citation>
    <scope>NUCLEOTIDE SEQUENCE [LARGE SCALE GENOMIC DNA]</scope>
    <source>
        <strain evidence="2 3">K20C18050901</strain>
    </source>
</reference>
<dbReference type="CDD" id="cd02440">
    <property type="entry name" value="AdoMet_MTases"/>
    <property type="match status" value="1"/>
</dbReference>
<comment type="caution">
    <text evidence="2">The sequence shown here is derived from an EMBL/GenBank/DDBJ whole genome shotgun (WGS) entry which is preliminary data.</text>
</comment>
<keyword evidence="3" id="KW-1185">Reference proteome</keyword>
<dbReference type="InterPro" id="IPR029063">
    <property type="entry name" value="SAM-dependent_MTases_sf"/>
</dbReference>
<evidence type="ECO:0000313" key="2">
    <source>
        <dbReference type="EMBL" id="RFM34690.1"/>
    </source>
</evidence>
<keyword evidence="2" id="KW-0808">Transferase</keyword>
<dbReference type="Proteomes" id="UP000261174">
    <property type="component" value="Unassembled WGS sequence"/>
</dbReference>
<dbReference type="SUPFAM" id="SSF53335">
    <property type="entry name" value="S-adenosyl-L-methionine-dependent methyltransferases"/>
    <property type="match status" value="1"/>
</dbReference>
<dbReference type="Gene3D" id="3.40.50.150">
    <property type="entry name" value="Vaccinia Virus protein VP39"/>
    <property type="match status" value="1"/>
</dbReference>
<dbReference type="Pfam" id="PF08242">
    <property type="entry name" value="Methyltransf_12"/>
    <property type="match status" value="1"/>
</dbReference>
<dbReference type="InterPro" id="IPR013217">
    <property type="entry name" value="Methyltransf_12"/>
</dbReference>
<dbReference type="GO" id="GO:0032259">
    <property type="term" value="P:methylation"/>
    <property type="evidence" value="ECO:0007669"/>
    <property type="project" value="UniProtKB-KW"/>
</dbReference>
<keyword evidence="2" id="KW-0489">Methyltransferase</keyword>
<dbReference type="RefSeq" id="WP_116854272.1">
    <property type="nucleotide sequence ID" value="NZ_QTJV01000004.1"/>
</dbReference>
<organism evidence="2 3">
    <name type="scientific">Chitinophaga silvisoli</name>
    <dbReference type="NCBI Taxonomy" id="2291814"/>
    <lineage>
        <taxon>Bacteria</taxon>
        <taxon>Pseudomonadati</taxon>
        <taxon>Bacteroidota</taxon>
        <taxon>Chitinophagia</taxon>
        <taxon>Chitinophagales</taxon>
        <taxon>Chitinophagaceae</taxon>
        <taxon>Chitinophaga</taxon>
    </lineage>
</organism>
<accession>A0A3E1P3J1</accession>
<dbReference type="OrthoDB" id="1524727at2"/>
<sequence length="243" mass="27736">MARSTVDEIGLSTLENLSVVDRLNDWMFESIFPFVKGRVLEIGSGIGNISECFVKNNLAITLSDYSDYYCNHLDKKFANQPLVEGIFQIDLADADFESRYNLLTGKFDTVFALNVIEHIKDDQLAIANCKKLLKPDGHLIILVPAYQTLYNGFDVELEHYRRYTRKTVSELFISQQINILQTWYFNLAGILGWFVSGTILRKRQLPSGQLSFYNKLVPIFRVIDRITLNQAGLSVIIVGQKPE</sequence>
<dbReference type="PANTHER" id="PTHR43861">
    <property type="entry name" value="TRANS-ACONITATE 2-METHYLTRANSFERASE-RELATED"/>
    <property type="match status" value="1"/>
</dbReference>
<gene>
    <name evidence="2" type="ORF">DXN04_15615</name>
</gene>
<evidence type="ECO:0000259" key="1">
    <source>
        <dbReference type="Pfam" id="PF08242"/>
    </source>
</evidence>
<name>A0A3E1P3J1_9BACT</name>
<dbReference type="EMBL" id="QTJV01000004">
    <property type="protein sequence ID" value="RFM34690.1"/>
    <property type="molecule type" value="Genomic_DNA"/>
</dbReference>
<dbReference type="GO" id="GO:0008168">
    <property type="term" value="F:methyltransferase activity"/>
    <property type="evidence" value="ECO:0007669"/>
    <property type="project" value="UniProtKB-KW"/>
</dbReference>
<proteinExistence type="predicted"/>
<dbReference type="AlphaFoldDB" id="A0A3E1P3J1"/>
<evidence type="ECO:0000313" key="3">
    <source>
        <dbReference type="Proteomes" id="UP000261174"/>
    </source>
</evidence>
<protein>
    <submittedName>
        <fullName evidence="2">Class I SAM-dependent methyltransferase</fullName>
    </submittedName>
</protein>
<feature type="domain" description="Methyltransferase type 12" evidence="1">
    <location>
        <begin position="40"/>
        <end position="139"/>
    </location>
</feature>